<evidence type="ECO:0000256" key="11">
    <source>
        <dbReference type="SAM" id="MobiDB-lite"/>
    </source>
</evidence>
<dbReference type="Pfam" id="PF08774">
    <property type="entry name" value="VRR_NUC"/>
    <property type="match status" value="1"/>
</dbReference>
<proteinExistence type="inferred from homology"/>
<dbReference type="GO" id="GO:0003676">
    <property type="term" value="F:nucleic acid binding"/>
    <property type="evidence" value="ECO:0007669"/>
    <property type="project" value="InterPro"/>
</dbReference>
<comment type="similarity">
    <text evidence="4">Belongs to the FAN1 family.</text>
</comment>
<dbReference type="Pfam" id="PF18081">
    <property type="entry name" value="FANC_SAP"/>
    <property type="match status" value="1"/>
</dbReference>
<evidence type="ECO:0000256" key="5">
    <source>
        <dbReference type="ARBA" id="ARBA00012029"/>
    </source>
</evidence>
<evidence type="ECO:0000256" key="10">
    <source>
        <dbReference type="ARBA" id="ARBA00023211"/>
    </source>
</evidence>
<evidence type="ECO:0000256" key="6">
    <source>
        <dbReference type="ARBA" id="ARBA00022722"/>
    </source>
</evidence>
<sequence length="586" mass="65674">MALPTLDDPFYYLANFHTVLDWLGSRYADLLSAEERDFIAAFEALPRASRALLVRMVMRKGVDFRASRLRYAEIGDTRAAAAPLIAAGWVETDAELELAALFTLATKGELAADLAPWLAELGLSRSAGKAAWCAALAAESPAPRALPAWLPSLDDTHYRLTVDALGERFRLMFFGNLRQQWSEFVLADLGIYRFESVSLAASSRAFSRRDELEAYHHLHRCRERFDADEPLADLLAEIPREPFDNPWLERRRGRLLYKFAYRSERQGELRQALALYHDSAAPEARLRRIRVLERLARFDEAWALARCAENAPVSAAETQALGRIVPRLRRKLGLPRGAAAAPAEPERIMLTLPRSGWVEGAVAAHLSRDQAPVIYVENTLINALFGLLCWEAIFAPLPGAFFHPFHSGPADLFDEDFHARRQALFAACLAALERGDYADIVRRRFRDKHGIQSPFVAWGALDERTLALALTCIPARHLRLWFERLLGDIRANRAGMPDLIQFWPDEARYRMIEVKGPGDRLQDNQKRWLAFCAEHAMPVSVCYVSWDEGGDERERQDAQGDEGQPQGAVIEDAGAPPNSAAGGNPA</sequence>
<evidence type="ECO:0000259" key="12">
    <source>
        <dbReference type="SMART" id="SM00990"/>
    </source>
</evidence>
<reference evidence="13" key="1">
    <citation type="submission" date="2024-06" db="EMBL/GenBank/DDBJ databases">
        <title>Complete genome of Salinicola endophyticus HNIBRBA4755.</title>
        <authorList>
            <person name="Shin S.Y."/>
            <person name="Kang H."/>
            <person name="Song J."/>
        </authorList>
    </citation>
    <scope>NUCLEOTIDE SEQUENCE</scope>
    <source>
        <strain evidence="13">HNIBRBA4755</strain>
    </source>
</reference>
<keyword evidence="6" id="KW-0540">Nuclease</keyword>
<comment type="cofactor">
    <cofactor evidence="3">
        <name>Mg(2+)</name>
        <dbReference type="ChEBI" id="CHEBI:18420"/>
    </cofactor>
</comment>
<protein>
    <recommendedName>
        <fullName evidence="5">phosphodiesterase I</fullName>
        <ecNumber evidence="5">3.1.4.1</ecNumber>
    </recommendedName>
</protein>
<dbReference type="InterPro" id="IPR014883">
    <property type="entry name" value="VRR_NUC"/>
</dbReference>
<evidence type="ECO:0000256" key="2">
    <source>
        <dbReference type="ARBA" id="ARBA00001936"/>
    </source>
</evidence>
<keyword evidence="10" id="KW-0464">Manganese</keyword>
<dbReference type="InterPro" id="IPR049125">
    <property type="entry name" value="FAN1-like_WH"/>
</dbReference>
<dbReference type="InterPro" id="IPR011856">
    <property type="entry name" value="tRNA_endonuc-like_dom_sf"/>
</dbReference>
<comment type="catalytic activity">
    <reaction evidence="1">
        <text>Hydrolytically removes 5'-nucleotides successively from the 3'-hydroxy termini of 3'-hydroxy-terminated oligonucleotides.</text>
        <dbReference type="EC" id="3.1.4.1"/>
    </reaction>
</comment>
<feature type="domain" description="VRR-NUC" evidence="12">
    <location>
        <begin position="432"/>
        <end position="546"/>
    </location>
</feature>
<evidence type="ECO:0000256" key="7">
    <source>
        <dbReference type="ARBA" id="ARBA00022723"/>
    </source>
</evidence>
<evidence type="ECO:0000256" key="8">
    <source>
        <dbReference type="ARBA" id="ARBA00022801"/>
    </source>
</evidence>
<dbReference type="AlphaFoldDB" id="A0AB74UH24"/>
<keyword evidence="7" id="KW-0479">Metal-binding</keyword>
<dbReference type="RefSeq" id="WP_353981932.1">
    <property type="nucleotide sequence ID" value="NZ_CP159578.1"/>
</dbReference>
<dbReference type="GO" id="GO:0046872">
    <property type="term" value="F:metal ion binding"/>
    <property type="evidence" value="ECO:0007669"/>
    <property type="project" value="UniProtKB-KW"/>
</dbReference>
<evidence type="ECO:0000256" key="9">
    <source>
        <dbReference type="ARBA" id="ARBA00022842"/>
    </source>
</evidence>
<evidence type="ECO:0000313" key="13">
    <source>
        <dbReference type="EMBL" id="XCJ81158.1"/>
    </source>
</evidence>
<keyword evidence="8" id="KW-0378">Hydrolase</keyword>
<dbReference type="SMART" id="SM00990">
    <property type="entry name" value="VRR_NUC"/>
    <property type="match status" value="1"/>
</dbReference>
<dbReference type="InterPro" id="IPR040603">
    <property type="entry name" value="FAN1_SAP_bact"/>
</dbReference>
<dbReference type="EMBL" id="CP159578">
    <property type="protein sequence ID" value="XCJ81158.1"/>
    <property type="molecule type" value="Genomic_DNA"/>
</dbReference>
<dbReference type="GO" id="GO:0036297">
    <property type="term" value="P:interstrand cross-link repair"/>
    <property type="evidence" value="ECO:0007669"/>
    <property type="project" value="InterPro"/>
</dbReference>
<dbReference type="InterPro" id="IPR033315">
    <property type="entry name" value="Fan1-like"/>
</dbReference>
<dbReference type="Gene3D" id="3.40.1350.10">
    <property type="match status" value="1"/>
</dbReference>
<organism evidence="13">
    <name type="scientific">Salinicola endophyticus</name>
    <dbReference type="NCBI Taxonomy" id="1949083"/>
    <lineage>
        <taxon>Bacteria</taxon>
        <taxon>Pseudomonadati</taxon>
        <taxon>Pseudomonadota</taxon>
        <taxon>Gammaproteobacteria</taxon>
        <taxon>Oceanospirillales</taxon>
        <taxon>Halomonadaceae</taxon>
        <taxon>Salinicola</taxon>
    </lineage>
</organism>
<dbReference type="Pfam" id="PF21315">
    <property type="entry name" value="FAN1_HTH"/>
    <property type="match status" value="1"/>
</dbReference>
<evidence type="ECO:0000256" key="3">
    <source>
        <dbReference type="ARBA" id="ARBA00001946"/>
    </source>
</evidence>
<dbReference type="PANTHER" id="PTHR15749:SF4">
    <property type="entry name" value="FANCONI-ASSOCIATED NUCLEASE 1"/>
    <property type="match status" value="1"/>
</dbReference>
<dbReference type="EC" id="3.1.4.1" evidence="5"/>
<keyword evidence="9" id="KW-0460">Magnesium</keyword>
<evidence type="ECO:0000256" key="4">
    <source>
        <dbReference type="ARBA" id="ARBA00005533"/>
    </source>
</evidence>
<dbReference type="PANTHER" id="PTHR15749">
    <property type="entry name" value="FANCONI-ASSOCIATED NUCLEASE 1"/>
    <property type="match status" value="1"/>
</dbReference>
<comment type="cofactor">
    <cofactor evidence="2">
        <name>Mn(2+)</name>
        <dbReference type="ChEBI" id="CHEBI:29035"/>
    </cofactor>
</comment>
<gene>
    <name evidence="13" type="ORF">ABV408_08265</name>
</gene>
<feature type="region of interest" description="Disordered" evidence="11">
    <location>
        <begin position="550"/>
        <end position="586"/>
    </location>
</feature>
<accession>A0AB74UH24</accession>
<dbReference type="FunFam" id="3.40.1350.10:FF:000024">
    <property type="entry name" value="Fanconi-associated nuclease"/>
    <property type="match status" value="1"/>
</dbReference>
<evidence type="ECO:0000256" key="1">
    <source>
        <dbReference type="ARBA" id="ARBA00000983"/>
    </source>
</evidence>
<feature type="compositionally biased region" description="Low complexity" evidence="11">
    <location>
        <begin position="573"/>
        <end position="586"/>
    </location>
</feature>
<name>A0AB74UH24_9GAMM</name>
<dbReference type="GO" id="GO:0004528">
    <property type="term" value="F:phosphodiesterase I activity"/>
    <property type="evidence" value="ECO:0007669"/>
    <property type="project" value="UniProtKB-EC"/>
</dbReference>